<accession>A0A426Z577</accession>
<comment type="caution">
    <text evidence="1">The sequence shown here is derived from an EMBL/GenBank/DDBJ whole genome shotgun (WGS) entry which is preliminary data.</text>
</comment>
<dbReference type="AlphaFoldDB" id="A0A426Z577"/>
<organism evidence="1 2">
    <name type="scientific">Ensete ventricosum</name>
    <name type="common">Abyssinian banana</name>
    <name type="synonym">Musa ensete</name>
    <dbReference type="NCBI Taxonomy" id="4639"/>
    <lineage>
        <taxon>Eukaryota</taxon>
        <taxon>Viridiplantae</taxon>
        <taxon>Streptophyta</taxon>
        <taxon>Embryophyta</taxon>
        <taxon>Tracheophyta</taxon>
        <taxon>Spermatophyta</taxon>
        <taxon>Magnoliopsida</taxon>
        <taxon>Liliopsida</taxon>
        <taxon>Zingiberales</taxon>
        <taxon>Musaceae</taxon>
        <taxon>Ensete</taxon>
    </lineage>
</organism>
<evidence type="ECO:0000313" key="1">
    <source>
        <dbReference type="EMBL" id="RRT59122.1"/>
    </source>
</evidence>
<dbReference type="Pfam" id="PF04759">
    <property type="entry name" value="DUF617"/>
    <property type="match status" value="1"/>
</dbReference>
<dbReference type="PANTHER" id="PTHR31696">
    <property type="entry name" value="PROTEIN MIZU-KUSSEI 1"/>
    <property type="match status" value="1"/>
</dbReference>
<reference evidence="1 2" key="1">
    <citation type="journal article" date="2014" name="Agronomy (Basel)">
        <title>A Draft Genome Sequence for Ensete ventricosum, the Drought-Tolerant Tree Against Hunger.</title>
        <authorList>
            <person name="Harrison J."/>
            <person name="Moore K.A."/>
            <person name="Paszkiewicz K."/>
            <person name="Jones T."/>
            <person name="Grant M."/>
            <person name="Ambacheew D."/>
            <person name="Muzemil S."/>
            <person name="Studholme D.J."/>
        </authorList>
    </citation>
    <scope>NUCLEOTIDE SEQUENCE [LARGE SCALE GENOMIC DNA]</scope>
</reference>
<dbReference type="GO" id="GO:0010274">
    <property type="term" value="P:hydrotropism"/>
    <property type="evidence" value="ECO:0007669"/>
    <property type="project" value="InterPro"/>
</dbReference>
<dbReference type="PANTHER" id="PTHR31696:SF64">
    <property type="entry name" value="OS03G0733266 PROTEIN"/>
    <property type="match status" value="1"/>
</dbReference>
<dbReference type="Proteomes" id="UP000287651">
    <property type="component" value="Unassembled WGS sequence"/>
</dbReference>
<dbReference type="InterPro" id="IPR006460">
    <property type="entry name" value="MIZ1-like_pln"/>
</dbReference>
<gene>
    <name evidence="1" type="ORF">B296_00030012</name>
</gene>
<dbReference type="EMBL" id="AMZH03008361">
    <property type="protein sequence ID" value="RRT59122.1"/>
    <property type="molecule type" value="Genomic_DNA"/>
</dbReference>
<proteinExistence type="predicted"/>
<evidence type="ECO:0000313" key="2">
    <source>
        <dbReference type="Proteomes" id="UP000287651"/>
    </source>
</evidence>
<sequence>MAGTNGAAVPLEDEDAKHKAGWWTILRWIADVLLLPCKSAVFRFPPCGPHAERGAAVGAVFVTGTILCRPHENDRRVTLCLQEGGPAAAPLLVLDLPIGRGELAEVGRVALECDRHWAGAGVMEPLLAAPRWVVHCNGRRAGFGSPRAATGTESRALEAVRVVSAGVGVLPPSKGDEGCDGELLTYLRGL</sequence>
<protein>
    <submittedName>
        <fullName evidence="1">Uncharacterized protein</fullName>
    </submittedName>
</protein>
<name>A0A426Z577_ENSVE</name>